<protein>
    <submittedName>
        <fullName evidence="11">ATP-binding cassette domain-containing protein</fullName>
    </submittedName>
</protein>
<comment type="subcellular location">
    <subcellularLocation>
        <location evidence="1">Cell membrane</location>
        <topology evidence="1">Multi-pass membrane protein</topology>
    </subcellularLocation>
</comment>
<dbReference type="GO" id="GO:0005524">
    <property type="term" value="F:ATP binding"/>
    <property type="evidence" value="ECO:0007669"/>
    <property type="project" value="UniProtKB-KW"/>
</dbReference>
<feature type="transmembrane region" description="Helical" evidence="8">
    <location>
        <begin position="156"/>
        <end position="175"/>
    </location>
</feature>
<evidence type="ECO:0000313" key="12">
    <source>
        <dbReference type="Proteomes" id="UP001589870"/>
    </source>
</evidence>
<dbReference type="PANTHER" id="PTHR24221:SF654">
    <property type="entry name" value="ATP-BINDING CASSETTE SUB-FAMILY B MEMBER 6"/>
    <property type="match status" value="1"/>
</dbReference>
<dbReference type="InterPro" id="IPR036640">
    <property type="entry name" value="ABC1_TM_sf"/>
</dbReference>
<evidence type="ECO:0000259" key="9">
    <source>
        <dbReference type="PROSITE" id="PS50893"/>
    </source>
</evidence>
<dbReference type="Gene3D" id="1.20.1560.10">
    <property type="entry name" value="ABC transporter type 1, transmembrane domain"/>
    <property type="match status" value="1"/>
</dbReference>
<comment type="caution">
    <text evidence="11">The sequence shown here is derived from an EMBL/GenBank/DDBJ whole genome shotgun (WGS) entry which is preliminary data.</text>
</comment>
<dbReference type="Proteomes" id="UP001589870">
    <property type="component" value="Unassembled WGS sequence"/>
</dbReference>
<dbReference type="InterPro" id="IPR003593">
    <property type="entry name" value="AAA+_ATPase"/>
</dbReference>
<evidence type="ECO:0000313" key="11">
    <source>
        <dbReference type="EMBL" id="MFC0863805.1"/>
    </source>
</evidence>
<evidence type="ECO:0000256" key="7">
    <source>
        <dbReference type="SAM" id="MobiDB-lite"/>
    </source>
</evidence>
<gene>
    <name evidence="11" type="ORF">ACFHYQ_15990</name>
</gene>
<dbReference type="EMBL" id="JBHMQT010000033">
    <property type="protein sequence ID" value="MFC0863805.1"/>
    <property type="molecule type" value="Genomic_DNA"/>
</dbReference>
<dbReference type="InterPro" id="IPR003439">
    <property type="entry name" value="ABC_transporter-like_ATP-bd"/>
</dbReference>
<keyword evidence="3" id="KW-0547">Nucleotide-binding</keyword>
<dbReference type="SUPFAM" id="SSF52540">
    <property type="entry name" value="P-loop containing nucleoside triphosphate hydrolases"/>
    <property type="match status" value="1"/>
</dbReference>
<feature type="region of interest" description="Disordered" evidence="7">
    <location>
        <begin position="575"/>
        <end position="606"/>
    </location>
</feature>
<feature type="domain" description="ABC transmembrane type-1" evidence="10">
    <location>
        <begin position="23"/>
        <end position="285"/>
    </location>
</feature>
<feature type="domain" description="ABC transporter" evidence="9">
    <location>
        <begin position="330"/>
        <end position="568"/>
    </location>
</feature>
<dbReference type="Gene3D" id="3.40.50.300">
    <property type="entry name" value="P-loop containing nucleotide triphosphate hydrolases"/>
    <property type="match status" value="1"/>
</dbReference>
<dbReference type="CDD" id="cd03228">
    <property type="entry name" value="ABCC_MRP_Like"/>
    <property type="match status" value="1"/>
</dbReference>
<proteinExistence type="predicted"/>
<dbReference type="PANTHER" id="PTHR24221">
    <property type="entry name" value="ATP-BINDING CASSETTE SUB-FAMILY B"/>
    <property type="match status" value="1"/>
</dbReference>
<dbReference type="InterPro" id="IPR039421">
    <property type="entry name" value="Type_1_exporter"/>
</dbReference>
<dbReference type="Pfam" id="PF00005">
    <property type="entry name" value="ABC_tran"/>
    <property type="match status" value="1"/>
</dbReference>
<keyword evidence="12" id="KW-1185">Reference proteome</keyword>
<keyword evidence="6 8" id="KW-0472">Membrane</keyword>
<keyword evidence="4 11" id="KW-0067">ATP-binding</keyword>
<evidence type="ECO:0000256" key="2">
    <source>
        <dbReference type="ARBA" id="ARBA00022692"/>
    </source>
</evidence>
<dbReference type="RefSeq" id="WP_394301938.1">
    <property type="nucleotide sequence ID" value="NZ_JBHMQT010000033.1"/>
</dbReference>
<dbReference type="InterPro" id="IPR011527">
    <property type="entry name" value="ABC1_TM_dom"/>
</dbReference>
<dbReference type="PROSITE" id="PS50929">
    <property type="entry name" value="ABC_TM1F"/>
    <property type="match status" value="1"/>
</dbReference>
<dbReference type="PROSITE" id="PS50893">
    <property type="entry name" value="ABC_TRANSPORTER_2"/>
    <property type="match status" value="1"/>
</dbReference>
<dbReference type="InterPro" id="IPR017871">
    <property type="entry name" value="ABC_transporter-like_CS"/>
</dbReference>
<feature type="transmembrane region" description="Helical" evidence="8">
    <location>
        <begin position="57"/>
        <end position="75"/>
    </location>
</feature>
<evidence type="ECO:0000256" key="5">
    <source>
        <dbReference type="ARBA" id="ARBA00022989"/>
    </source>
</evidence>
<reference evidence="11 12" key="1">
    <citation type="submission" date="2024-09" db="EMBL/GenBank/DDBJ databases">
        <authorList>
            <person name="Sun Q."/>
            <person name="Mori K."/>
        </authorList>
    </citation>
    <scope>NUCLEOTIDE SEQUENCE [LARGE SCALE GENOMIC DNA]</scope>
    <source>
        <strain evidence="11 12">TBRC 1851</strain>
    </source>
</reference>
<keyword evidence="2 8" id="KW-0812">Transmembrane</keyword>
<evidence type="ECO:0000256" key="8">
    <source>
        <dbReference type="SAM" id="Phobius"/>
    </source>
</evidence>
<evidence type="ECO:0000256" key="4">
    <source>
        <dbReference type="ARBA" id="ARBA00022840"/>
    </source>
</evidence>
<dbReference type="PROSITE" id="PS00211">
    <property type="entry name" value="ABC_TRANSPORTER_1"/>
    <property type="match status" value="1"/>
</dbReference>
<organism evidence="11 12">
    <name type="scientific">Sphaerimonospora cavernae</name>
    <dbReference type="NCBI Taxonomy" id="1740611"/>
    <lineage>
        <taxon>Bacteria</taxon>
        <taxon>Bacillati</taxon>
        <taxon>Actinomycetota</taxon>
        <taxon>Actinomycetes</taxon>
        <taxon>Streptosporangiales</taxon>
        <taxon>Streptosporangiaceae</taxon>
        <taxon>Sphaerimonospora</taxon>
    </lineage>
</organism>
<evidence type="ECO:0000256" key="6">
    <source>
        <dbReference type="ARBA" id="ARBA00023136"/>
    </source>
</evidence>
<keyword evidence="5 8" id="KW-1133">Transmembrane helix</keyword>
<accession>A0ABV6U5T1</accession>
<name>A0ABV6U5T1_9ACTN</name>
<feature type="transmembrane region" description="Helical" evidence="8">
    <location>
        <begin position="20"/>
        <end position="45"/>
    </location>
</feature>
<dbReference type="SMART" id="SM00382">
    <property type="entry name" value="AAA"/>
    <property type="match status" value="1"/>
</dbReference>
<evidence type="ECO:0000259" key="10">
    <source>
        <dbReference type="PROSITE" id="PS50929"/>
    </source>
</evidence>
<dbReference type="InterPro" id="IPR027417">
    <property type="entry name" value="P-loop_NTPase"/>
</dbReference>
<feature type="transmembrane region" description="Helical" evidence="8">
    <location>
        <begin position="242"/>
        <end position="263"/>
    </location>
</feature>
<evidence type="ECO:0000256" key="3">
    <source>
        <dbReference type="ARBA" id="ARBA00022741"/>
    </source>
</evidence>
<evidence type="ECO:0000256" key="1">
    <source>
        <dbReference type="ARBA" id="ARBA00004651"/>
    </source>
</evidence>
<feature type="transmembrane region" description="Helical" evidence="8">
    <location>
        <begin position="127"/>
        <end position="150"/>
    </location>
</feature>
<sequence>MRYVAKDLLRRALLREPYGIVRLAGWSLAEAVPSFLGGHAVARAVDDGFAAGRPGTGLAWLAVLAVAWLVAAVAARRILLEIAAIVEPFRDELLTRVVTAALTTDRAGPGTEVVARMNHQVELARDAFGAIITVIRSFAFTLVSVALGMATLAPEVLPLVLPPVLAGLGLFLASLPAMARRQREFFLADERTTAAVAAMAGGLRDITACGGEARVAEAVGGRVDRQARAAEALARITAARTLSLAVGGWLPILLLLAGAPWLLERGVTGGIILGTVTYLTQSLTPALSGLVQGLGVSGVRLAVTLERILGGGGTPVTVGDREPDGVRVELRGAEFSYGPAAEPVIDGLDLTVPEGEHLAVVGPSGIGKSTLAALIAGLLRPRHGDVVIGGVPAGDVVPAARALIPQEAYVFHGSLAENLTYLVPGLVSAAYSAASSGAGDSADAVTEAVALFGLEDLARRCGGMHADLDPAALSAGERQLVALARTYLSPARLIVLDEATCHLDPAAEARAEAAFAARGGTLIVIAHRISSALRAHRVLVMDGTRVMSGTHDEMTAASTLYADLVGHWTGHSTAGRSAAGAVPDDADVPRGPQPAAFRGDLDRLDA</sequence>
<dbReference type="SUPFAM" id="SSF90123">
    <property type="entry name" value="ABC transporter transmembrane region"/>
    <property type="match status" value="1"/>
</dbReference>